<accession>A0AAJ1WEE1</accession>
<evidence type="ECO:0000313" key="8">
    <source>
        <dbReference type="Proteomes" id="UP001239267"/>
    </source>
</evidence>
<sequence>MQSPVNASGKRPARRSYDARRRRQLAAESLHSVRTHARELFLTQGFGATTIAQIARAAGVSAESVYKNFGSKAGLVRAIYEESLLGAGGPPAEQRSDLAQKTESDPVRLMERFGRFTTEISPIGAPVYLLIRDAAASGDASMAALLRDVDEARYRRMLHNARQLVGRGLLRPGLTEAEAADVMFTSTAAELYETLVIKREWSAERYGTFIARTLAANLL</sequence>
<dbReference type="PROSITE" id="PS50977">
    <property type="entry name" value="HTH_TETR_2"/>
    <property type="match status" value="1"/>
</dbReference>
<dbReference type="RefSeq" id="WP_141182155.1">
    <property type="nucleotide sequence ID" value="NZ_JAUSTB010000011.1"/>
</dbReference>
<dbReference type="PANTHER" id="PTHR30055">
    <property type="entry name" value="HTH-TYPE TRANSCRIPTIONAL REGULATOR RUTR"/>
    <property type="match status" value="1"/>
</dbReference>
<keyword evidence="3" id="KW-0804">Transcription</keyword>
<feature type="domain" description="HTH tetR-type" evidence="6">
    <location>
        <begin position="27"/>
        <end position="87"/>
    </location>
</feature>
<keyword evidence="2 4" id="KW-0238">DNA-binding</keyword>
<proteinExistence type="predicted"/>
<dbReference type="PRINTS" id="PR00455">
    <property type="entry name" value="HTHTETR"/>
</dbReference>
<gene>
    <name evidence="7" type="ORF">J2T23_003130</name>
</gene>
<evidence type="ECO:0000256" key="2">
    <source>
        <dbReference type="ARBA" id="ARBA00023125"/>
    </source>
</evidence>
<keyword evidence="1" id="KW-0805">Transcription regulation</keyword>
<name>A0AAJ1WEE1_9MICC</name>
<feature type="region of interest" description="Disordered" evidence="5">
    <location>
        <begin position="1"/>
        <end position="22"/>
    </location>
</feature>
<reference evidence="7 8" key="1">
    <citation type="submission" date="2023-07" db="EMBL/GenBank/DDBJ databases">
        <title>Sorghum-associated microbial communities from plants grown in Nebraska, USA.</title>
        <authorList>
            <person name="Schachtman D."/>
        </authorList>
    </citation>
    <scope>NUCLEOTIDE SEQUENCE [LARGE SCALE GENOMIC DNA]</scope>
    <source>
        <strain evidence="7 8">DS1001</strain>
    </source>
</reference>
<keyword evidence="8" id="KW-1185">Reference proteome</keyword>
<dbReference type="InterPro" id="IPR009057">
    <property type="entry name" value="Homeodomain-like_sf"/>
</dbReference>
<evidence type="ECO:0000259" key="6">
    <source>
        <dbReference type="PROSITE" id="PS50977"/>
    </source>
</evidence>
<dbReference type="SUPFAM" id="SSF46689">
    <property type="entry name" value="Homeodomain-like"/>
    <property type="match status" value="1"/>
</dbReference>
<protein>
    <submittedName>
        <fullName evidence="7">AcrR family transcriptional regulator</fullName>
    </submittedName>
</protein>
<dbReference type="Gene3D" id="1.10.357.10">
    <property type="entry name" value="Tetracycline Repressor, domain 2"/>
    <property type="match status" value="1"/>
</dbReference>
<comment type="caution">
    <text evidence="7">The sequence shown here is derived from an EMBL/GenBank/DDBJ whole genome shotgun (WGS) entry which is preliminary data.</text>
</comment>
<dbReference type="PANTHER" id="PTHR30055:SF234">
    <property type="entry name" value="HTH-TYPE TRANSCRIPTIONAL REGULATOR BETI"/>
    <property type="match status" value="1"/>
</dbReference>
<evidence type="ECO:0000256" key="1">
    <source>
        <dbReference type="ARBA" id="ARBA00023015"/>
    </source>
</evidence>
<dbReference type="EMBL" id="JAUSTB010000011">
    <property type="protein sequence ID" value="MDQ0147224.1"/>
    <property type="molecule type" value="Genomic_DNA"/>
</dbReference>
<dbReference type="Proteomes" id="UP001239267">
    <property type="component" value="Unassembled WGS sequence"/>
</dbReference>
<dbReference type="GO" id="GO:0000976">
    <property type="term" value="F:transcription cis-regulatory region binding"/>
    <property type="evidence" value="ECO:0007669"/>
    <property type="project" value="TreeGrafter"/>
</dbReference>
<feature type="DNA-binding region" description="H-T-H motif" evidence="4">
    <location>
        <begin position="50"/>
        <end position="69"/>
    </location>
</feature>
<evidence type="ECO:0000256" key="5">
    <source>
        <dbReference type="SAM" id="MobiDB-lite"/>
    </source>
</evidence>
<dbReference type="InterPro" id="IPR001647">
    <property type="entry name" value="HTH_TetR"/>
</dbReference>
<dbReference type="InterPro" id="IPR050109">
    <property type="entry name" value="HTH-type_TetR-like_transc_reg"/>
</dbReference>
<dbReference type="AlphaFoldDB" id="A0AAJ1WEE1"/>
<dbReference type="GO" id="GO:0003700">
    <property type="term" value="F:DNA-binding transcription factor activity"/>
    <property type="evidence" value="ECO:0007669"/>
    <property type="project" value="TreeGrafter"/>
</dbReference>
<organism evidence="7 8">
    <name type="scientific">Pseudarthrobacter niigatensis</name>
    <dbReference type="NCBI Taxonomy" id="369935"/>
    <lineage>
        <taxon>Bacteria</taxon>
        <taxon>Bacillati</taxon>
        <taxon>Actinomycetota</taxon>
        <taxon>Actinomycetes</taxon>
        <taxon>Micrococcales</taxon>
        <taxon>Micrococcaceae</taxon>
        <taxon>Pseudarthrobacter</taxon>
    </lineage>
</organism>
<evidence type="ECO:0000256" key="3">
    <source>
        <dbReference type="ARBA" id="ARBA00023163"/>
    </source>
</evidence>
<evidence type="ECO:0000313" key="7">
    <source>
        <dbReference type="EMBL" id="MDQ0147224.1"/>
    </source>
</evidence>
<evidence type="ECO:0000256" key="4">
    <source>
        <dbReference type="PROSITE-ProRule" id="PRU00335"/>
    </source>
</evidence>
<dbReference type="Pfam" id="PF00440">
    <property type="entry name" value="TetR_N"/>
    <property type="match status" value="1"/>
</dbReference>